<sequence>MGMRIRWKVQKAKNTWNVTATLFNEPVKTLLGKECSDLLIEEAFTLTTMILPPLQAIKGKVKKIPPASAKRHSYRRPEMHGKQINRPGH</sequence>
<proteinExistence type="predicted"/>
<organism evidence="1 2">
    <name type="scientific">Smallanthus sonchifolius</name>
    <dbReference type="NCBI Taxonomy" id="185202"/>
    <lineage>
        <taxon>Eukaryota</taxon>
        <taxon>Viridiplantae</taxon>
        <taxon>Streptophyta</taxon>
        <taxon>Embryophyta</taxon>
        <taxon>Tracheophyta</taxon>
        <taxon>Spermatophyta</taxon>
        <taxon>Magnoliopsida</taxon>
        <taxon>eudicotyledons</taxon>
        <taxon>Gunneridae</taxon>
        <taxon>Pentapetalae</taxon>
        <taxon>asterids</taxon>
        <taxon>campanulids</taxon>
        <taxon>Asterales</taxon>
        <taxon>Asteraceae</taxon>
        <taxon>Asteroideae</taxon>
        <taxon>Heliantheae alliance</taxon>
        <taxon>Millerieae</taxon>
        <taxon>Smallanthus</taxon>
    </lineage>
</organism>
<reference evidence="1 2" key="2">
    <citation type="journal article" date="2022" name="Mol. Ecol. Resour.">
        <title>The genomes of chicory, endive, great burdock and yacon provide insights into Asteraceae paleo-polyploidization history and plant inulin production.</title>
        <authorList>
            <person name="Fan W."/>
            <person name="Wang S."/>
            <person name="Wang H."/>
            <person name="Wang A."/>
            <person name="Jiang F."/>
            <person name="Liu H."/>
            <person name="Zhao H."/>
            <person name="Xu D."/>
            <person name="Zhang Y."/>
        </authorList>
    </citation>
    <scope>NUCLEOTIDE SEQUENCE [LARGE SCALE GENOMIC DNA]</scope>
    <source>
        <strain evidence="2">cv. Yunnan</strain>
        <tissue evidence="1">Leaves</tissue>
    </source>
</reference>
<dbReference type="Proteomes" id="UP001056120">
    <property type="component" value="Linkage Group LG12"/>
</dbReference>
<reference evidence="2" key="1">
    <citation type="journal article" date="2022" name="Mol. Ecol. Resour.">
        <title>The genomes of chicory, endive, great burdock and yacon provide insights into Asteraceae palaeo-polyploidization history and plant inulin production.</title>
        <authorList>
            <person name="Fan W."/>
            <person name="Wang S."/>
            <person name="Wang H."/>
            <person name="Wang A."/>
            <person name="Jiang F."/>
            <person name="Liu H."/>
            <person name="Zhao H."/>
            <person name="Xu D."/>
            <person name="Zhang Y."/>
        </authorList>
    </citation>
    <scope>NUCLEOTIDE SEQUENCE [LARGE SCALE GENOMIC DNA]</scope>
    <source>
        <strain evidence="2">cv. Yunnan</strain>
    </source>
</reference>
<protein>
    <submittedName>
        <fullName evidence="1">Uncharacterized protein</fullName>
    </submittedName>
</protein>
<dbReference type="EMBL" id="CM042029">
    <property type="protein sequence ID" value="KAI3795030.1"/>
    <property type="molecule type" value="Genomic_DNA"/>
</dbReference>
<evidence type="ECO:0000313" key="1">
    <source>
        <dbReference type="EMBL" id="KAI3795030.1"/>
    </source>
</evidence>
<accession>A0ACB9HH31</accession>
<keyword evidence="2" id="KW-1185">Reference proteome</keyword>
<name>A0ACB9HH31_9ASTR</name>
<comment type="caution">
    <text evidence="1">The sequence shown here is derived from an EMBL/GenBank/DDBJ whole genome shotgun (WGS) entry which is preliminary data.</text>
</comment>
<evidence type="ECO:0000313" key="2">
    <source>
        <dbReference type="Proteomes" id="UP001056120"/>
    </source>
</evidence>
<gene>
    <name evidence="1" type="ORF">L1987_37674</name>
</gene>